<feature type="domain" description="AB hydrolase-1" evidence="1">
    <location>
        <begin position="16"/>
        <end position="254"/>
    </location>
</feature>
<accession>A0ABQ2KNZ6</accession>
<evidence type="ECO:0000259" key="1">
    <source>
        <dbReference type="Pfam" id="PF00561"/>
    </source>
</evidence>
<dbReference type="InterPro" id="IPR029058">
    <property type="entry name" value="AB_hydrolase_fold"/>
</dbReference>
<evidence type="ECO:0000313" key="2">
    <source>
        <dbReference type="EMBL" id="GGN88621.1"/>
    </source>
</evidence>
<evidence type="ECO:0000313" key="3">
    <source>
        <dbReference type="Proteomes" id="UP000626982"/>
    </source>
</evidence>
<dbReference type="GO" id="GO:0016787">
    <property type="term" value="F:hydrolase activity"/>
    <property type="evidence" value="ECO:0007669"/>
    <property type="project" value="UniProtKB-KW"/>
</dbReference>
<dbReference type="Pfam" id="PF00561">
    <property type="entry name" value="Abhydrolase_1"/>
    <property type="match status" value="1"/>
</dbReference>
<keyword evidence="2" id="KW-0378">Hydrolase</keyword>
<gene>
    <name evidence="2" type="ORF">GCM10010968_24410</name>
</gene>
<dbReference type="PANTHER" id="PTHR43329">
    <property type="entry name" value="EPOXIDE HYDROLASE"/>
    <property type="match status" value="1"/>
</dbReference>
<sequence length="267" mass="28905">MRASVPQRTEPDVSEPIVVLLHGWPGLPSDYDAARALLPGVRVEVPVLAGLGDGFAGPMAPGAASAAAHAERLLAALPDDAPLVVVGYDIGSRIAQAMVRAAPERIVGAVLTPGYPGIGDRAGAAALADRFWYQHFHRTLLAERLIDGREDAVREHLAFLIEAWSGDASVVAGPRFEEVVRAYARPGAFTASIAWYRDNVGYAEGRRSRIPTTMLWPERDPLFPIEWADELPAWFERVELRIVPGGHFVPIEAPEAMASAILARLLR</sequence>
<dbReference type="SUPFAM" id="SSF53474">
    <property type="entry name" value="alpha/beta-Hydrolases"/>
    <property type="match status" value="1"/>
</dbReference>
<keyword evidence="3" id="KW-1185">Reference proteome</keyword>
<organism evidence="2 3">
    <name type="scientific">Agrococcus terreus</name>
    <dbReference type="NCBI Taxonomy" id="574649"/>
    <lineage>
        <taxon>Bacteria</taxon>
        <taxon>Bacillati</taxon>
        <taxon>Actinomycetota</taxon>
        <taxon>Actinomycetes</taxon>
        <taxon>Micrococcales</taxon>
        <taxon>Microbacteriaceae</taxon>
        <taxon>Agrococcus</taxon>
    </lineage>
</organism>
<dbReference type="Gene3D" id="3.40.50.1820">
    <property type="entry name" value="alpha/beta hydrolase"/>
    <property type="match status" value="1"/>
</dbReference>
<dbReference type="EMBL" id="BMLM01000002">
    <property type="protein sequence ID" value="GGN88621.1"/>
    <property type="molecule type" value="Genomic_DNA"/>
</dbReference>
<comment type="caution">
    <text evidence="2">The sequence shown here is derived from an EMBL/GenBank/DDBJ whole genome shotgun (WGS) entry which is preliminary data.</text>
</comment>
<name>A0ABQ2KNZ6_9MICO</name>
<dbReference type="Proteomes" id="UP000626982">
    <property type="component" value="Unassembled WGS sequence"/>
</dbReference>
<reference evidence="3" key="1">
    <citation type="journal article" date="2019" name="Int. J. Syst. Evol. Microbiol.">
        <title>The Global Catalogue of Microorganisms (GCM) 10K type strain sequencing project: providing services to taxonomists for standard genome sequencing and annotation.</title>
        <authorList>
            <consortium name="The Broad Institute Genomics Platform"/>
            <consortium name="The Broad Institute Genome Sequencing Center for Infectious Disease"/>
            <person name="Wu L."/>
            <person name="Ma J."/>
        </authorList>
    </citation>
    <scope>NUCLEOTIDE SEQUENCE [LARGE SCALE GENOMIC DNA]</scope>
    <source>
        <strain evidence="3">CGMCC 1.6960</strain>
    </source>
</reference>
<proteinExistence type="predicted"/>
<protein>
    <submittedName>
        <fullName evidence="2">Hydrolase</fullName>
    </submittedName>
</protein>
<dbReference type="InterPro" id="IPR000073">
    <property type="entry name" value="AB_hydrolase_1"/>
</dbReference>